<keyword evidence="9" id="KW-0812">Transmembrane</keyword>
<dbReference type="InterPro" id="IPR036396">
    <property type="entry name" value="Cyt_P450_sf"/>
</dbReference>
<evidence type="ECO:0000256" key="4">
    <source>
        <dbReference type="ARBA" id="ARBA00023002"/>
    </source>
</evidence>
<keyword evidence="3 7" id="KW-0479">Metal-binding</keyword>
<evidence type="ECO:0000256" key="3">
    <source>
        <dbReference type="ARBA" id="ARBA00022723"/>
    </source>
</evidence>
<dbReference type="Proteomes" id="UP001497497">
    <property type="component" value="Unassembled WGS sequence"/>
</dbReference>
<dbReference type="PRINTS" id="PR00463">
    <property type="entry name" value="EP450I"/>
</dbReference>
<dbReference type="Gene3D" id="1.10.630.10">
    <property type="entry name" value="Cytochrome P450"/>
    <property type="match status" value="1"/>
</dbReference>
<keyword evidence="6 8" id="KW-0503">Monooxygenase</keyword>
<dbReference type="PRINTS" id="PR00385">
    <property type="entry name" value="P450"/>
</dbReference>
<keyword evidence="7 8" id="KW-0349">Heme</keyword>
<dbReference type="InterPro" id="IPR017972">
    <property type="entry name" value="Cyt_P450_CS"/>
</dbReference>
<accession>A0AAV2GXS7</accession>
<dbReference type="PANTHER" id="PTHR24300:SF403">
    <property type="entry name" value="CYTOCHROME P450 306A1"/>
    <property type="match status" value="1"/>
</dbReference>
<feature type="binding site" description="axial binding residue" evidence="7">
    <location>
        <position position="438"/>
    </location>
    <ligand>
        <name>heme</name>
        <dbReference type="ChEBI" id="CHEBI:30413"/>
    </ligand>
    <ligandPart>
        <name>Fe</name>
        <dbReference type="ChEBI" id="CHEBI:18248"/>
    </ligandPart>
</feature>
<feature type="transmembrane region" description="Helical" evidence="9">
    <location>
        <begin position="6"/>
        <end position="21"/>
    </location>
</feature>
<gene>
    <name evidence="10" type="ORF">GSLYS_00000345001</name>
</gene>
<evidence type="ECO:0000313" key="10">
    <source>
        <dbReference type="EMBL" id="CAL1526168.1"/>
    </source>
</evidence>
<keyword evidence="11" id="KW-1185">Reference proteome</keyword>
<dbReference type="SUPFAM" id="SSF48264">
    <property type="entry name" value="Cytochrome P450"/>
    <property type="match status" value="1"/>
</dbReference>
<dbReference type="GO" id="GO:0016712">
    <property type="term" value="F:oxidoreductase activity, acting on paired donors, with incorporation or reduction of molecular oxygen, reduced flavin or flavoprotein as one donor, and incorporation of one atom of oxygen"/>
    <property type="evidence" value="ECO:0007669"/>
    <property type="project" value="TreeGrafter"/>
</dbReference>
<dbReference type="GO" id="GO:0006805">
    <property type="term" value="P:xenobiotic metabolic process"/>
    <property type="evidence" value="ECO:0007669"/>
    <property type="project" value="TreeGrafter"/>
</dbReference>
<evidence type="ECO:0000256" key="2">
    <source>
        <dbReference type="ARBA" id="ARBA00010617"/>
    </source>
</evidence>
<protein>
    <recommendedName>
        <fullName evidence="12">Cytochrome P450</fullName>
    </recommendedName>
</protein>
<keyword evidence="4 8" id="KW-0560">Oxidoreductase</keyword>
<keyword evidence="5 7" id="KW-0408">Iron</keyword>
<dbReference type="InterPro" id="IPR002401">
    <property type="entry name" value="Cyt_P450_E_grp-I"/>
</dbReference>
<evidence type="ECO:0008006" key="12">
    <source>
        <dbReference type="Google" id="ProtNLM"/>
    </source>
</evidence>
<dbReference type="Pfam" id="PF00067">
    <property type="entry name" value="p450"/>
    <property type="match status" value="1"/>
</dbReference>
<comment type="cofactor">
    <cofactor evidence="1 7">
        <name>heme</name>
        <dbReference type="ChEBI" id="CHEBI:30413"/>
    </cofactor>
</comment>
<dbReference type="FunFam" id="1.10.630.10:FF:000036">
    <property type="entry name" value="CYtochrome P450 family"/>
    <property type="match status" value="1"/>
</dbReference>
<sequence length="495" mass="56550">MDWSTVLIASTVLLVIYWWFSRKDNKLPPYPTKPLPIVGHLFTLKPDVRPQFKEWHKRFGEIFCLNMAGRHLVILNGYDVIKEAFVKKADEFSDRAPFFFDEATGMFNKGITFANGQNWKEQRSVTLSILRNFGMGKNLLAELIQAEVEAFVELVVSLNGQPTNMRVNTNMTLANVISAFVVGRRFEYDDPTFQELMRKLRILVGGQTASEYINFLPFLSKLPGDYFGAKRLAANAKDVMDFLLKKFVREMRKDNPDADTANNFVAAYLVGRNKKTKAGELTLEDEENIVKTISDLYLAGAETTSTALLWLLLYATAHQDAQQRVHEEIEREIGSERHPTIQDRTKLVYLNAFILESQRLASVAGLGFTHLNPEEATLRGFKIPKGSFIIPNLDSILHDKKIWGPDVMCFKPERFITNDRKLKIPEQFIPFSIGRRVCLGEGLANTAMFLYAAALFQRFQMLPRDVTSPPEVKYVFGLDVSPVPFEVRFIDRRKI</sequence>
<evidence type="ECO:0000256" key="9">
    <source>
        <dbReference type="SAM" id="Phobius"/>
    </source>
</evidence>
<dbReference type="GO" id="GO:0020037">
    <property type="term" value="F:heme binding"/>
    <property type="evidence" value="ECO:0007669"/>
    <property type="project" value="InterPro"/>
</dbReference>
<evidence type="ECO:0000256" key="5">
    <source>
        <dbReference type="ARBA" id="ARBA00023004"/>
    </source>
</evidence>
<dbReference type="GO" id="GO:0006082">
    <property type="term" value="P:organic acid metabolic process"/>
    <property type="evidence" value="ECO:0007669"/>
    <property type="project" value="TreeGrafter"/>
</dbReference>
<dbReference type="GO" id="GO:0005506">
    <property type="term" value="F:iron ion binding"/>
    <property type="evidence" value="ECO:0007669"/>
    <property type="project" value="InterPro"/>
</dbReference>
<dbReference type="GO" id="GO:0005737">
    <property type="term" value="C:cytoplasm"/>
    <property type="evidence" value="ECO:0007669"/>
    <property type="project" value="TreeGrafter"/>
</dbReference>
<evidence type="ECO:0000256" key="7">
    <source>
        <dbReference type="PIRSR" id="PIRSR602401-1"/>
    </source>
</evidence>
<reference evidence="10 11" key="1">
    <citation type="submission" date="2024-04" db="EMBL/GenBank/DDBJ databases">
        <authorList>
            <consortium name="Genoscope - CEA"/>
            <person name="William W."/>
        </authorList>
    </citation>
    <scope>NUCLEOTIDE SEQUENCE [LARGE SCALE GENOMIC DNA]</scope>
</reference>
<dbReference type="InterPro" id="IPR050182">
    <property type="entry name" value="Cytochrome_P450_fam2"/>
</dbReference>
<organism evidence="10 11">
    <name type="scientific">Lymnaea stagnalis</name>
    <name type="common">Great pond snail</name>
    <name type="synonym">Helix stagnalis</name>
    <dbReference type="NCBI Taxonomy" id="6523"/>
    <lineage>
        <taxon>Eukaryota</taxon>
        <taxon>Metazoa</taxon>
        <taxon>Spiralia</taxon>
        <taxon>Lophotrochozoa</taxon>
        <taxon>Mollusca</taxon>
        <taxon>Gastropoda</taxon>
        <taxon>Heterobranchia</taxon>
        <taxon>Euthyneura</taxon>
        <taxon>Panpulmonata</taxon>
        <taxon>Hygrophila</taxon>
        <taxon>Lymnaeoidea</taxon>
        <taxon>Lymnaeidae</taxon>
        <taxon>Lymnaea</taxon>
    </lineage>
</organism>
<evidence type="ECO:0000256" key="8">
    <source>
        <dbReference type="RuleBase" id="RU000461"/>
    </source>
</evidence>
<evidence type="ECO:0000256" key="6">
    <source>
        <dbReference type="ARBA" id="ARBA00023033"/>
    </source>
</evidence>
<dbReference type="PANTHER" id="PTHR24300">
    <property type="entry name" value="CYTOCHROME P450 508A4-RELATED"/>
    <property type="match status" value="1"/>
</dbReference>
<evidence type="ECO:0000256" key="1">
    <source>
        <dbReference type="ARBA" id="ARBA00001971"/>
    </source>
</evidence>
<proteinExistence type="inferred from homology"/>
<keyword evidence="9" id="KW-1133">Transmembrane helix</keyword>
<evidence type="ECO:0000313" key="11">
    <source>
        <dbReference type="Proteomes" id="UP001497497"/>
    </source>
</evidence>
<comment type="similarity">
    <text evidence="2 8">Belongs to the cytochrome P450 family.</text>
</comment>
<dbReference type="InterPro" id="IPR001128">
    <property type="entry name" value="Cyt_P450"/>
</dbReference>
<name>A0AAV2GXS7_LYMST</name>
<dbReference type="GO" id="GO:0008395">
    <property type="term" value="F:steroid hydroxylase activity"/>
    <property type="evidence" value="ECO:0007669"/>
    <property type="project" value="TreeGrafter"/>
</dbReference>
<dbReference type="EMBL" id="CAXITT010000003">
    <property type="protein sequence ID" value="CAL1526168.1"/>
    <property type="molecule type" value="Genomic_DNA"/>
</dbReference>
<dbReference type="AlphaFoldDB" id="A0AAV2GXS7"/>
<comment type="caution">
    <text evidence="10">The sequence shown here is derived from an EMBL/GenBank/DDBJ whole genome shotgun (WGS) entry which is preliminary data.</text>
</comment>
<dbReference type="PROSITE" id="PS00086">
    <property type="entry name" value="CYTOCHROME_P450"/>
    <property type="match status" value="1"/>
</dbReference>
<keyword evidence="9" id="KW-0472">Membrane</keyword>